<evidence type="ECO:0000313" key="2">
    <source>
        <dbReference type="EMBL" id="KAK9508988.1"/>
    </source>
</evidence>
<name>A0AAW1DFU0_9HEMI</name>
<comment type="caution">
    <text evidence="2">The sequence shown here is derived from an EMBL/GenBank/DDBJ whole genome shotgun (WGS) entry which is preliminary data.</text>
</comment>
<protein>
    <submittedName>
        <fullName evidence="2">Uncharacterized protein</fullName>
    </submittedName>
</protein>
<dbReference type="Proteomes" id="UP001461498">
    <property type="component" value="Unassembled WGS sequence"/>
</dbReference>
<sequence>MDVNLKNWAEELGFEGSKDEAFHELWKKLVPPSMKDHWRHITSHVLPAQKADYIRKSVLLYKLERQGHKEIKLQANVNSLKEYEKLMQIGKAKNDLAYLDEQIEGVTNDIQKLSSKLNKISLQNNEIQKKENEMLKKCKLLMMKTISIDKNFYYLTELSVLVDNFMETRPNKSCHNFMQKNPRWSKEVEKFSKTLPAGGEIDKLTELLSSLTATTQNPHVPTYSEIRDKKNKVLQEMELMLCNRYFEFLVHRNNYEAKMKQIESLKQRIIQRFEEHLIGYQSERLNKMVDFIFNFEEINYLINLKNSWEKKEHANIMEYNSIKNEILQLNEEMEKKRVPIATLMLDQNKLVTKCINTQKAIIQETKSVISDLEHNYKIFSDKVYLENWFSKEIDLFLELNGIWKNDFNDSRSIVSYRNCAESTSFLDKCDELMNYLKFEEPTVKKIAEISDLNCEELKSELNLHLKNITETVSNINKLKSAIALNMEFCKTQPLAEGSHSRSEDYQVWRARYKTALKNRHAETEEDED</sequence>
<proteinExistence type="predicted"/>
<accession>A0AAW1DFU0</accession>
<evidence type="ECO:0000256" key="1">
    <source>
        <dbReference type="SAM" id="Coils"/>
    </source>
</evidence>
<reference evidence="2 3" key="1">
    <citation type="submission" date="2022-12" db="EMBL/GenBank/DDBJ databases">
        <title>Chromosome-level genome assembly of true bugs.</title>
        <authorList>
            <person name="Ma L."/>
            <person name="Li H."/>
        </authorList>
    </citation>
    <scope>NUCLEOTIDE SEQUENCE [LARGE SCALE GENOMIC DNA]</scope>
    <source>
        <strain evidence="2">Lab_2022b</strain>
    </source>
</reference>
<keyword evidence="3" id="KW-1185">Reference proteome</keyword>
<feature type="coiled-coil region" evidence="1">
    <location>
        <begin position="103"/>
        <end position="133"/>
    </location>
</feature>
<evidence type="ECO:0000313" key="3">
    <source>
        <dbReference type="Proteomes" id="UP001461498"/>
    </source>
</evidence>
<dbReference type="EMBL" id="JAPXFL010000003">
    <property type="protein sequence ID" value="KAK9508988.1"/>
    <property type="molecule type" value="Genomic_DNA"/>
</dbReference>
<keyword evidence="1" id="KW-0175">Coiled coil</keyword>
<organism evidence="2 3">
    <name type="scientific">Rhynocoris fuscipes</name>
    <dbReference type="NCBI Taxonomy" id="488301"/>
    <lineage>
        <taxon>Eukaryota</taxon>
        <taxon>Metazoa</taxon>
        <taxon>Ecdysozoa</taxon>
        <taxon>Arthropoda</taxon>
        <taxon>Hexapoda</taxon>
        <taxon>Insecta</taxon>
        <taxon>Pterygota</taxon>
        <taxon>Neoptera</taxon>
        <taxon>Paraneoptera</taxon>
        <taxon>Hemiptera</taxon>
        <taxon>Heteroptera</taxon>
        <taxon>Panheteroptera</taxon>
        <taxon>Cimicomorpha</taxon>
        <taxon>Reduviidae</taxon>
        <taxon>Harpactorinae</taxon>
        <taxon>Harpactorini</taxon>
        <taxon>Rhynocoris</taxon>
    </lineage>
</organism>
<dbReference type="AlphaFoldDB" id="A0AAW1DFU0"/>
<gene>
    <name evidence="2" type="ORF">O3M35_006412</name>
</gene>